<evidence type="ECO:0000256" key="3">
    <source>
        <dbReference type="SAM" id="MobiDB-lite"/>
    </source>
</evidence>
<dbReference type="PANTHER" id="PTHR43340">
    <property type="entry name" value="HYPOXANTHINE-GUANINE PHOSPHORIBOSYLTRANSFERASE"/>
    <property type="match status" value="1"/>
</dbReference>
<feature type="region of interest" description="Disordered" evidence="3">
    <location>
        <begin position="1"/>
        <end position="22"/>
    </location>
</feature>
<name>B0T2U1_CAUSK</name>
<dbReference type="GO" id="GO:0000287">
    <property type="term" value="F:magnesium ion binding"/>
    <property type="evidence" value="ECO:0007669"/>
    <property type="project" value="TreeGrafter"/>
</dbReference>
<evidence type="ECO:0000256" key="1">
    <source>
        <dbReference type="ARBA" id="ARBA00048811"/>
    </source>
</evidence>
<proteinExistence type="predicted"/>
<dbReference type="InterPro" id="IPR050408">
    <property type="entry name" value="HGPRT"/>
</dbReference>
<reference evidence="5" key="1">
    <citation type="submission" date="2008-01" db="EMBL/GenBank/DDBJ databases">
        <title>Complete sequence of chromosome of Caulobacter sp. K31.</title>
        <authorList>
            <consortium name="US DOE Joint Genome Institute"/>
            <person name="Copeland A."/>
            <person name="Lucas S."/>
            <person name="Lapidus A."/>
            <person name="Barry K."/>
            <person name="Glavina del Rio T."/>
            <person name="Dalin E."/>
            <person name="Tice H."/>
            <person name="Pitluck S."/>
            <person name="Bruce D."/>
            <person name="Goodwin L."/>
            <person name="Thompson L.S."/>
            <person name="Brettin T."/>
            <person name="Detter J.C."/>
            <person name="Han C."/>
            <person name="Schmutz J."/>
            <person name="Larimer F."/>
            <person name="Land M."/>
            <person name="Hauser L."/>
            <person name="Kyrpides N."/>
            <person name="Kim E."/>
            <person name="Stephens C."/>
            <person name="Richardson P."/>
        </authorList>
    </citation>
    <scope>NUCLEOTIDE SEQUENCE [LARGE SCALE GENOMIC DNA]</scope>
    <source>
        <strain evidence="5">K31</strain>
    </source>
</reference>
<dbReference type="GO" id="GO:0004422">
    <property type="term" value="F:hypoxanthine phosphoribosyltransferase activity"/>
    <property type="evidence" value="ECO:0007669"/>
    <property type="project" value="TreeGrafter"/>
</dbReference>
<gene>
    <name evidence="5" type="ordered locus">Caul_3215</name>
</gene>
<dbReference type="AlphaFoldDB" id="B0T2U1"/>
<dbReference type="Gene3D" id="3.40.50.2020">
    <property type="match status" value="1"/>
</dbReference>
<dbReference type="STRING" id="366602.Caul_3215"/>
<dbReference type="Pfam" id="PF00156">
    <property type="entry name" value="Pribosyltran"/>
    <property type="match status" value="1"/>
</dbReference>
<dbReference type="KEGG" id="cak:Caul_3215"/>
<evidence type="ECO:0000256" key="2">
    <source>
        <dbReference type="ARBA" id="ARBA00049402"/>
    </source>
</evidence>
<dbReference type="GO" id="GO:0006178">
    <property type="term" value="P:guanine salvage"/>
    <property type="evidence" value="ECO:0007669"/>
    <property type="project" value="TreeGrafter"/>
</dbReference>
<keyword evidence="5" id="KW-0328">Glycosyltransferase</keyword>
<dbReference type="GO" id="GO:0046100">
    <property type="term" value="P:hypoxanthine metabolic process"/>
    <property type="evidence" value="ECO:0007669"/>
    <property type="project" value="TreeGrafter"/>
</dbReference>
<dbReference type="EMBL" id="CP000927">
    <property type="protein sequence ID" value="ABZ72342.1"/>
    <property type="molecule type" value="Genomic_DNA"/>
</dbReference>
<dbReference type="GO" id="GO:0005829">
    <property type="term" value="C:cytosol"/>
    <property type="evidence" value="ECO:0007669"/>
    <property type="project" value="TreeGrafter"/>
</dbReference>
<feature type="domain" description="Phosphoribosyltransferase" evidence="4">
    <location>
        <begin position="29"/>
        <end position="156"/>
    </location>
</feature>
<dbReference type="InterPro" id="IPR029057">
    <property type="entry name" value="PRTase-like"/>
</dbReference>
<evidence type="ECO:0000259" key="4">
    <source>
        <dbReference type="Pfam" id="PF00156"/>
    </source>
</evidence>
<protein>
    <submittedName>
        <fullName evidence="5">Phosphoribosyltransferase</fullName>
    </submittedName>
</protein>
<dbReference type="InterPro" id="IPR000836">
    <property type="entry name" value="PRTase_dom"/>
</dbReference>
<dbReference type="HOGENOM" id="CLU_073615_0_1_5"/>
<dbReference type="SUPFAM" id="SSF53271">
    <property type="entry name" value="PRTase-like"/>
    <property type="match status" value="1"/>
</dbReference>
<dbReference type="CDD" id="cd06223">
    <property type="entry name" value="PRTases_typeI"/>
    <property type="match status" value="1"/>
</dbReference>
<organism evidence="5">
    <name type="scientific">Caulobacter sp. (strain K31)</name>
    <dbReference type="NCBI Taxonomy" id="366602"/>
    <lineage>
        <taxon>Bacteria</taxon>
        <taxon>Pseudomonadati</taxon>
        <taxon>Pseudomonadota</taxon>
        <taxon>Alphaproteobacteria</taxon>
        <taxon>Caulobacterales</taxon>
        <taxon>Caulobacteraceae</taxon>
        <taxon>Caulobacter</taxon>
    </lineage>
</organism>
<sequence>MRPERLPRPTLEQDDAMTRSSAPEQLISQVEIAERVEALAQAIAPRIDDDTVAVCLLTGGLWFAADLTRALWRAGRNVRFDAMWLASYHDERKSSGRCEVRADLQRPLVGRRALVVDDVLDTGLSLGEAARLVKDAGASEVLTAVFARKPWDKPRIEPDFVAWEAPARYLVGYGLDDEGKSRGLPYIGALD</sequence>
<dbReference type="GO" id="GO:0032263">
    <property type="term" value="P:GMP salvage"/>
    <property type="evidence" value="ECO:0007669"/>
    <property type="project" value="TreeGrafter"/>
</dbReference>
<dbReference type="PANTHER" id="PTHR43340:SF1">
    <property type="entry name" value="HYPOXANTHINE PHOSPHORIBOSYLTRANSFERASE"/>
    <property type="match status" value="1"/>
</dbReference>
<comment type="catalytic activity">
    <reaction evidence="2">
        <text>IMP + diphosphate = hypoxanthine + 5-phospho-alpha-D-ribose 1-diphosphate</text>
        <dbReference type="Rhea" id="RHEA:17973"/>
        <dbReference type="ChEBI" id="CHEBI:17368"/>
        <dbReference type="ChEBI" id="CHEBI:33019"/>
        <dbReference type="ChEBI" id="CHEBI:58017"/>
        <dbReference type="ChEBI" id="CHEBI:58053"/>
        <dbReference type="EC" id="2.4.2.8"/>
    </reaction>
    <physiologicalReaction direction="right-to-left" evidence="2">
        <dbReference type="Rhea" id="RHEA:17975"/>
    </physiologicalReaction>
</comment>
<accession>B0T2U1</accession>
<dbReference type="GO" id="GO:0032264">
    <property type="term" value="P:IMP salvage"/>
    <property type="evidence" value="ECO:0007669"/>
    <property type="project" value="TreeGrafter"/>
</dbReference>
<keyword evidence="5" id="KW-0808">Transferase</keyword>
<evidence type="ECO:0000313" key="5">
    <source>
        <dbReference type="EMBL" id="ABZ72342.1"/>
    </source>
</evidence>
<comment type="catalytic activity">
    <reaction evidence="1">
        <text>GMP + diphosphate = guanine + 5-phospho-alpha-D-ribose 1-diphosphate</text>
        <dbReference type="Rhea" id="RHEA:25424"/>
        <dbReference type="ChEBI" id="CHEBI:16235"/>
        <dbReference type="ChEBI" id="CHEBI:33019"/>
        <dbReference type="ChEBI" id="CHEBI:58017"/>
        <dbReference type="ChEBI" id="CHEBI:58115"/>
        <dbReference type="EC" id="2.4.2.8"/>
    </reaction>
    <physiologicalReaction direction="right-to-left" evidence="1">
        <dbReference type="Rhea" id="RHEA:25426"/>
    </physiologicalReaction>
</comment>
<dbReference type="eggNOG" id="COG0634">
    <property type="taxonomic scope" value="Bacteria"/>
</dbReference>